<evidence type="ECO:0000256" key="3">
    <source>
        <dbReference type="ARBA" id="ARBA00022475"/>
    </source>
</evidence>
<proteinExistence type="predicted"/>
<dbReference type="Proteomes" id="UP000294739">
    <property type="component" value="Unassembled WGS sequence"/>
</dbReference>
<dbReference type="InterPro" id="IPR020846">
    <property type="entry name" value="MFS_dom"/>
</dbReference>
<feature type="transmembrane region" description="Helical" evidence="8">
    <location>
        <begin position="362"/>
        <end position="385"/>
    </location>
</feature>
<organism evidence="10 11">
    <name type="scientific">Jiangella asiatica</name>
    <dbReference type="NCBI Taxonomy" id="2530372"/>
    <lineage>
        <taxon>Bacteria</taxon>
        <taxon>Bacillati</taxon>
        <taxon>Actinomycetota</taxon>
        <taxon>Actinomycetes</taxon>
        <taxon>Jiangellales</taxon>
        <taxon>Jiangellaceae</taxon>
        <taxon>Jiangella</taxon>
    </lineage>
</organism>
<sequence length="519" mass="54876">MKSTSQATYPSHTPAAAVRWADTFASLRVRNYRLYVTSQVLTNTCGWMQRVAQDWLVLSLTGNVAWVGLTVTLQLAPMLVFGLWGGVIADRFDKRKLLMVTQSLFACSALTLGVLTLTGAIRPWHILVSATFLGLATVVDNPARQAFVPEVAGHQHLRNAISINSTVFQLGALVGPALAGAGIALVGEGWAFVVNSAAGITAVGLLLMMRAAELSPAPAIARGRGQLREGLRYVGGKPEILWSVVLVGFVAVTGINLATVLAAYADDVFDIGSGGYGLLNSCLATGAVIGALASTRRRTLRLRTLVYTAGVLGLLQVITGLIGSLVAFSVLLVAVGAASLLYLTGGNTMVQTAVATTMRGRVMALYILVLFGAQAASGTLIGWIAHTHGAHVAMMASGCGPLLGALIVGTVLARRGRLAPRVILRDRPGRGVVYVLPRSHATTTRRPATGSAPARPVLLSRGLRAEVGRLREPRPADGCTDPRREPPRRRRTGQRDVRAARRTGRARVRAAAVRAHRRG</sequence>
<name>A0A4R5CUH2_9ACTN</name>
<dbReference type="InterPro" id="IPR036259">
    <property type="entry name" value="MFS_trans_sf"/>
</dbReference>
<evidence type="ECO:0000256" key="1">
    <source>
        <dbReference type="ARBA" id="ARBA00004651"/>
    </source>
</evidence>
<feature type="transmembrane region" description="Helical" evidence="8">
    <location>
        <begin position="391"/>
        <end position="413"/>
    </location>
</feature>
<dbReference type="GO" id="GO:0022857">
    <property type="term" value="F:transmembrane transporter activity"/>
    <property type="evidence" value="ECO:0007669"/>
    <property type="project" value="InterPro"/>
</dbReference>
<evidence type="ECO:0000256" key="7">
    <source>
        <dbReference type="SAM" id="MobiDB-lite"/>
    </source>
</evidence>
<feature type="compositionally biased region" description="Basic residues" evidence="7">
    <location>
        <begin position="500"/>
        <end position="519"/>
    </location>
</feature>
<feature type="compositionally biased region" description="Basic and acidic residues" evidence="7">
    <location>
        <begin position="469"/>
        <end position="485"/>
    </location>
</feature>
<dbReference type="Gene3D" id="1.20.1250.20">
    <property type="entry name" value="MFS general substrate transporter like domains"/>
    <property type="match status" value="1"/>
</dbReference>
<evidence type="ECO:0000256" key="5">
    <source>
        <dbReference type="ARBA" id="ARBA00022989"/>
    </source>
</evidence>
<dbReference type="PROSITE" id="PS50850">
    <property type="entry name" value="MFS"/>
    <property type="match status" value="1"/>
</dbReference>
<dbReference type="Pfam" id="PF05977">
    <property type="entry name" value="MFS_3"/>
    <property type="match status" value="1"/>
</dbReference>
<comment type="subcellular location">
    <subcellularLocation>
        <location evidence="1">Cell membrane</location>
        <topology evidence="1">Multi-pass membrane protein</topology>
    </subcellularLocation>
</comment>
<feature type="transmembrane region" description="Helical" evidence="8">
    <location>
        <begin position="305"/>
        <end position="322"/>
    </location>
</feature>
<keyword evidence="4 8" id="KW-0812">Transmembrane</keyword>
<feature type="transmembrane region" description="Helical" evidence="8">
    <location>
        <begin position="160"/>
        <end position="183"/>
    </location>
</feature>
<evidence type="ECO:0000256" key="4">
    <source>
        <dbReference type="ARBA" id="ARBA00022692"/>
    </source>
</evidence>
<keyword evidence="5 8" id="KW-1133">Transmembrane helix</keyword>
<keyword evidence="11" id="KW-1185">Reference proteome</keyword>
<evidence type="ECO:0000313" key="11">
    <source>
        <dbReference type="Proteomes" id="UP000294739"/>
    </source>
</evidence>
<dbReference type="GO" id="GO:0005886">
    <property type="term" value="C:plasma membrane"/>
    <property type="evidence" value="ECO:0007669"/>
    <property type="project" value="UniProtKB-SubCell"/>
</dbReference>
<feature type="domain" description="Major facilitator superfamily (MFS) profile" evidence="9">
    <location>
        <begin position="23"/>
        <end position="416"/>
    </location>
</feature>
<feature type="transmembrane region" description="Helical" evidence="8">
    <location>
        <begin position="64"/>
        <end position="85"/>
    </location>
</feature>
<dbReference type="InParanoid" id="A0A4R5CUH2"/>
<reference evidence="10 11" key="1">
    <citation type="submission" date="2019-03" db="EMBL/GenBank/DDBJ databases">
        <title>Draft genome sequences of novel Actinobacteria.</title>
        <authorList>
            <person name="Sahin N."/>
            <person name="Ay H."/>
            <person name="Saygin H."/>
        </authorList>
    </citation>
    <scope>NUCLEOTIDE SEQUENCE [LARGE SCALE GENOMIC DNA]</scope>
    <source>
        <strain evidence="10 11">5K138</strain>
    </source>
</reference>
<dbReference type="PANTHER" id="PTHR23513">
    <property type="entry name" value="INTEGRAL MEMBRANE EFFLUX PROTEIN-RELATED"/>
    <property type="match status" value="1"/>
</dbReference>
<feature type="transmembrane region" description="Helical" evidence="8">
    <location>
        <begin position="97"/>
        <end position="115"/>
    </location>
</feature>
<dbReference type="CDD" id="cd06173">
    <property type="entry name" value="MFS_MefA_like"/>
    <property type="match status" value="1"/>
</dbReference>
<feature type="transmembrane region" description="Helical" evidence="8">
    <location>
        <begin position="240"/>
        <end position="264"/>
    </location>
</feature>
<keyword evidence="3" id="KW-1003">Cell membrane</keyword>
<dbReference type="EMBL" id="SMKZ01000035">
    <property type="protein sequence ID" value="TDE02601.1"/>
    <property type="molecule type" value="Genomic_DNA"/>
</dbReference>
<gene>
    <name evidence="10" type="ORF">E1269_21555</name>
</gene>
<evidence type="ECO:0000313" key="10">
    <source>
        <dbReference type="EMBL" id="TDE02601.1"/>
    </source>
</evidence>
<evidence type="ECO:0000256" key="8">
    <source>
        <dbReference type="SAM" id="Phobius"/>
    </source>
</evidence>
<keyword evidence="6 8" id="KW-0472">Membrane</keyword>
<evidence type="ECO:0000256" key="2">
    <source>
        <dbReference type="ARBA" id="ARBA00022448"/>
    </source>
</evidence>
<keyword evidence="2" id="KW-0813">Transport</keyword>
<dbReference type="PANTHER" id="PTHR23513:SF11">
    <property type="entry name" value="STAPHYLOFERRIN A TRANSPORTER"/>
    <property type="match status" value="1"/>
</dbReference>
<feature type="transmembrane region" description="Helical" evidence="8">
    <location>
        <begin position="276"/>
        <end position="293"/>
    </location>
</feature>
<protein>
    <submittedName>
        <fullName evidence="10">MFS transporter</fullName>
    </submittedName>
</protein>
<dbReference type="OrthoDB" id="9775268at2"/>
<evidence type="ECO:0000256" key="6">
    <source>
        <dbReference type="ARBA" id="ARBA00023136"/>
    </source>
</evidence>
<dbReference type="SUPFAM" id="SSF103473">
    <property type="entry name" value="MFS general substrate transporter"/>
    <property type="match status" value="1"/>
</dbReference>
<evidence type="ECO:0000259" key="9">
    <source>
        <dbReference type="PROSITE" id="PS50850"/>
    </source>
</evidence>
<accession>A0A4R5CUH2</accession>
<feature type="transmembrane region" description="Helical" evidence="8">
    <location>
        <begin position="328"/>
        <end position="350"/>
    </location>
</feature>
<dbReference type="InterPro" id="IPR010290">
    <property type="entry name" value="TM_effector"/>
</dbReference>
<comment type="caution">
    <text evidence="10">The sequence shown here is derived from an EMBL/GenBank/DDBJ whole genome shotgun (WGS) entry which is preliminary data.</text>
</comment>
<dbReference type="AlphaFoldDB" id="A0A4R5CUH2"/>
<feature type="region of interest" description="Disordered" evidence="7">
    <location>
        <begin position="469"/>
        <end position="519"/>
    </location>
</feature>